<dbReference type="PANTHER" id="PTHR12110">
    <property type="entry name" value="HYDROXYPYRUVATE ISOMERASE"/>
    <property type="match status" value="1"/>
</dbReference>
<dbReference type="AlphaFoldDB" id="A0A9X0U2A8"/>
<evidence type="ECO:0000313" key="2">
    <source>
        <dbReference type="EMBL" id="MBB5327201.1"/>
    </source>
</evidence>
<evidence type="ECO:0000313" key="3">
    <source>
        <dbReference type="Proteomes" id="UP000535182"/>
    </source>
</evidence>
<dbReference type="InterPro" id="IPR036237">
    <property type="entry name" value="Xyl_isomerase-like_sf"/>
</dbReference>
<keyword evidence="3" id="KW-1185">Reference proteome</keyword>
<sequence>MSSISRRSFLLNTGMGGVASFALGALPAWAKPMGLPIGIQLYVVGKPLGEDAPGTLKKLHEIGYREVETAGFGKYSAKEFRILLDDAGLVCPSAHLPLIQPDVEALFDNARILGATYATSSVLRDFKAPSSSGAASTTGAPTKLDLVGLDGFKRTAEKMNEIGAKAKAAGLRYAYHNHNYEFEKLSDGRYGYDILVQETDPKLVYFEIDCGWMIVAGADPVVYMKKYPGRFRMLHIKDFMAVPHPTTDLRGPDRPKGTELGKGFIKYERVFAEGRRAGIEHCFAEEEGPYTIPQLEAAKVDFDFLNSFS</sequence>
<protein>
    <submittedName>
        <fullName evidence="2">Sugar phosphate isomerase/epimerase</fullName>
    </submittedName>
</protein>
<feature type="domain" description="Xylose isomerase-like TIM barrel" evidence="1">
    <location>
        <begin position="57"/>
        <end position="306"/>
    </location>
</feature>
<proteinExistence type="predicted"/>
<organism evidence="2 3">
    <name type="scientific">Tunturiibacter gelidiferens</name>
    <dbReference type="NCBI Taxonomy" id="3069689"/>
    <lineage>
        <taxon>Bacteria</taxon>
        <taxon>Pseudomonadati</taxon>
        <taxon>Acidobacteriota</taxon>
        <taxon>Terriglobia</taxon>
        <taxon>Terriglobales</taxon>
        <taxon>Acidobacteriaceae</taxon>
        <taxon>Tunturiibacter</taxon>
    </lineage>
</organism>
<reference evidence="2 3" key="1">
    <citation type="submission" date="2020-08" db="EMBL/GenBank/DDBJ databases">
        <title>Genomic Encyclopedia of Type Strains, Phase IV (KMG-V): Genome sequencing to study the core and pangenomes of soil and plant-associated prokaryotes.</title>
        <authorList>
            <person name="Whitman W."/>
        </authorList>
    </citation>
    <scope>NUCLEOTIDE SEQUENCE [LARGE SCALE GENOMIC DNA]</scope>
    <source>
        <strain evidence="2 3">X5P2</strain>
    </source>
</reference>
<dbReference type="InterPro" id="IPR050312">
    <property type="entry name" value="IolE/XylAMocC-like"/>
</dbReference>
<dbReference type="EMBL" id="JACHEB010000002">
    <property type="protein sequence ID" value="MBB5327201.1"/>
    <property type="molecule type" value="Genomic_DNA"/>
</dbReference>
<dbReference type="Pfam" id="PF01261">
    <property type="entry name" value="AP_endonuc_2"/>
    <property type="match status" value="1"/>
</dbReference>
<dbReference type="GO" id="GO:0016853">
    <property type="term" value="F:isomerase activity"/>
    <property type="evidence" value="ECO:0007669"/>
    <property type="project" value="UniProtKB-KW"/>
</dbReference>
<comment type="caution">
    <text evidence="2">The sequence shown here is derived from an EMBL/GenBank/DDBJ whole genome shotgun (WGS) entry which is preliminary data.</text>
</comment>
<dbReference type="PANTHER" id="PTHR12110:SF41">
    <property type="entry name" value="INOSOSE DEHYDRATASE"/>
    <property type="match status" value="1"/>
</dbReference>
<dbReference type="Gene3D" id="3.20.20.150">
    <property type="entry name" value="Divalent-metal-dependent TIM barrel enzymes"/>
    <property type="match status" value="1"/>
</dbReference>
<gene>
    <name evidence="2" type="ORF">HDF14_000806</name>
</gene>
<dbReference type="PROSITE" id="PS51318">
    <property type="entry name" value="TAT"/>
    <property type="match status" value="1"/>
</dbReference>
<name>A0A9X0U2A8_9BACT</name>
<dbReference type="RefSeq" id="WP_183973752.1">
    <property type="nucleotide sequence ID" value="NZ_JACHEB010000002.1"/>
</dbReference>
<dbReference type="Proteomes" id="UP000535182">
    <property type="component" value="Unassembled WGS sequence"/>
</dbReference>
<keyword evidence="2" id="KW-0413">Isomerase</keyword>
<accession>A0A9X0U2A8</accession>
<dbReference type="SUPFAM" id="SSF51658">
    <property type="entry name" value="Xylose isomerase-like"/>
    <property type="match status" value="1"/>
</dbReference>
<dbReference type="InterPro" id="IPR013022">
    <property type="entry name" value="Xyl_isomerase-like_TIM-brl"/>
</dbReference>
<dbReference type="InterPro" id="IPR006311">
    <property type="entry name" value="TAT_signal"/>
</dbReference>
<evidence type="ECO:0000259" key="1">
    <source>
        <dbReference type="Pfam" id="PF01261"/>
    </source>
</evidence>